<dbReference type="Proteomes" id="UP000704712">
    <property type="component" value="Unassembled WGS sequence"/>
</dbReference>
<feature type="region of interest" description="Disordered" evidence="1">
    <location>
        <begin position="1"/>
        <end position="60"/>
    </location>
</feature>
<reference evidence="2" key="1">
    <citation type="submission" date="2020-03" db="EMBL/GenBank/DDBJ databases">
        <title>Hybrid Assembly of Korean Phytophthora infestans isolates.</title>
        <authorList>
            <person name="Prokchorchik M."/>
            <person name="Lee Y."/>
            <person name="Seo J."/>
            <person name="Cho J.-H."/>
            <person name="Park Y.-E."/>
            <person name="Jang D.-C."/>
            <person name="Im J.-S."/>
            <person name="Choi J.-G."/>
            <person name="Park H.-J."/>
            <person name="Lee G.-B."/>
            <person name="Lee Y.-G."/>
            <person name="Hong S.-Y."/>
            <person name="Cho K."/>
            <person name="Sohn K.H."/>
        </authorList>
    </citation>
    <scope>NUCLEOTIDE SEQUENCE</scope>
    <source>
        <strain evidence="2">KR_2_A2</strain>
    </source>
</reference>
<name>A0A8S9U6W5_PHYIN</name>
<gene>
    <name evidence="2" type="ORF">GN958_ATG14462</name>
</gene>
<dbReference type="AlphaFoldDB" id="A0A8S9U6W5"/>
<evidence type="ECO:0000313" key="2">
    <source>
        <dbReference type="EMBL" id="KAF4136290.1"/>
    </source>
</evidence>
<protein>
    <submittedName>
        <fullName evidence="2">Uncharacterized protein</fullName>
    </submittedName>
</protein>
<accession>A0A8S9U6W5</accession>
<comment type="caution">
    <text evidence="2">The sequence shown here is derived from an EMBL/GenBank/DDBJ whole genome shotgun (WGS) entry which is preliminary data.</text>
</comment>
<organism evidence="2 3">
    <name type="scientific">Phytophthora infestans</name>
    <name type="common">Potato late blight agent</name>
    <name type="synonym">Botrytis infestans</name>
    <dbReference type="NCBI Taxonomy" id="4787"/>
    <lineage>
        <taxon>Eukaryota</taxon>
        <taxon>Sar</taxon>
        <taxon>Stramenopiles</taxon>
        <taxon>Oomycota</taxon>
        <taxon>Peronosporomycetes</taxon>
        <taxon>Peronosporales</taxon>
        <taxon>Peronosporaceae</taxon>
        <taxon>Phytophthora</taxon>
    </lineage>
</organism>
<evidence type="ECO:0000256" key="1">
    <source>
        <dbReference type="SAM" id="MobiDB-lite"/>
    </source>
</evidence>
<feature type="compositionally biased region" description="Low complexity" evidence="1">
    <location>
        <begin position="27"/>
        <end position="43"/>
    </location>
</feature>
<dbReference type="EMBL" id="JAACNO010001968">
    <property type="protein sequence ID" value="KAF4136290.1"/>
    <property type="molecule type" value="Genomic_DNA"/>
</dbReference>
<proteinExistence type="predicted"/>
<evidence type="ECO:0000313" key="3">
    <source>
        <dbReference type="Proteomes" id="UP000704712"/>
    </source>
</evidence>
<sequence>MVQESGTRRVAPSGTTDREGDAQRVISSGATSSSGGTCRVSSSKAMADEGGTPLGGEPSLWDGAPMLAELKKMVDKNEQLRLQERLRNLSTILEELAAKVSADPGKWLHLHKALRAPVKYAERQSGSHISCTMGLERAKGVHGDVPVESMVAITRSVDETTLTECEETPKFEEPMVKTRLTECGQALAFEEPMAMGHLKRIDSDETVLVKRRLWSAKSLQDIVVTLRADAED</sequence>